<gene>
    <name evidence="1" type="ORF">EVAR_100741_1</name>
</gene>
<dbReference type="AlphaFoldDB" id="A0A4C1ZT82"/>
<sequence length="79" mass="8915">MAWPQWAGGRNGLVWRTRTGRRSVGLLPGGTFTLYILHRKIGLGSPRFVPAERLCRSRALIVARSFVEPHSLFRSTTHT</sequence>
<comment type="caution">
    <text evidence="1">The sequence shown here is derived from an EMBL/GenBank/DDBJ whole genome shotgun (WGS) entry which is preliminary data.</text>
</comment>
<keyword evidence="2" id="KW-1185">Reference proteome</keyword>
<organism evidence="1 2">
    <name type="scientific">Eumeta variegata</name>
    <name type="common">Bagworm moth</name>
    <name type="synonym">Eumeta japonica</name>
    <dbReference type="NCBI Taxonomy" id="151549"/>
    <lineage>
        <taxon>Eukaryota</taxon>
        <taxon>Metazoa</taxon>
        <taxon>Ecdysozoa</taxon>
        <taxon>Arthropoda</taxon>
        <taxon>Hexapoda</taxon>
        <taxon>Insecta</taxon>
        <taxon>Pterygota</taxon>
        <taxon>Neoptera</taxon>
        <taxon>Endopterygota</taxon>
        <taxon>Lepidoptera</taxon>
        <taxon>Glossata</taxon>
        <taxon>Ditrysia</taxon>
        <taxon>Tineoidea</taxon>
        <taxon>Psychidae</taxon>
        <taxon>Oiketicinae</taxon>
        <taxon>Eumeta</taxon>
    </lineage>
</organism>
<dbReference type="Proteomes" id="UP000299102">
    <property type="component" value="Unassembled WGS sequence"/>
</dbReference>
<reference evidence="1 2" key="1">
    <citation type="journal article" date="2019" name="Commun. Biol.">
        <title>The bagworm genome reveals a unique fibroin gene that provides high tensile strength.</title>
        <authorList>
            <person name="Kono N."/>
            <person name="Nakamura H."/>
            <person name="Ohtoshi R."/>
            <person name="Tomita M."/>
            <person name="Numata K."/>
            <person name="Arakawa K."/>
        </authorList>
    </citation>
    <scope>NUCLEOTIDE SEQUENCE [LARGE SCALE GENOMIC DNA]</scope>
</reference>
<evidence type="ECO:0000313" key="2">
    <source>
        <dbReference type="Proteomes" id="UP000299102"/>
    </source>
</evidence>
<evidence type="ECO:0000313" key="1">
    <source>
        <dbReference type="EMBL" id="GBP91200.1"/>
    </source>
</evidence>
<name>A0A4C1ZT82_EUMVA</name>
<dbReference type="EMBL" id="BGZK01002150">
    <property type="protein sequence ID" value="GBP91200.1"/>
    <property type="molecule type" value="Genomic_DNA"/>
</dbReference>
<protein>
    <submittedName>
        <fullName evidence="1">Uncharacterized protein</fullName>
    </submittedName>
</protein>
<accession>A0A4C1ZT82</accession>
<proteinExistence type="predicted"/>